<sequence>MLRRIAGPQATMAAVIFGEVMDGAEAERVGLVHRCVDDDQLLEVAHTMAARAADAPRDLVVLTKQTIKDMANIGQHPAAVKRELDPQLWSTRQPWFAERVAKLQSQISSKK</sequence>
<dbReference type="InterPro" id="IPR029045">
    <property type="entry name" value="ClpP/crotonase-like_dom_sf"/>
</dbReference>
<dbReference type="Pfam" id="PF00378">
    <property type="entry name" value="ECH_1"/>
    <property type="match status" value="1"/>
</dbReference>
<protein>
    <submittedName>
        <fullName evidence="1">Unannotated protein</fullName>
    </submittedName>
</protein>
<gene>
    <name evidence="1" type="ORF">UFOPK2602_00890</name>
</gene>
<dbReference type="InterPro" id="IPR001753">
    <property type="entry name" value="Enoyl-CoA_hydra/iso"/>
</dbReference>
<accession>A0A6J6QAR3</accession>
<organism evidence="1">
    <name type="scientific">freshwater metagenome</name>
    <dbReference type="NCBI Taxonomy" id="449393"/>
    <lineage>
        <taxon>unclassified sequences</taxon>
        <taxon>metagenomes</taxon>
        <taxon>ecological metagenomes</taxon>
    </lineage>
</organism>
<dbReference type="AlphaFoldDB" id="A0A6J6QAR3"/>
<dbReference type="Gene3D" id="3.90.226.10">
    <property type="entry name" value="2-enoyl-CoA Hydratase, Chain A, domain 1"/>
    <property type="match status" value="1"/>
</dbReference>
<reference evidence="1" key="1">
    <citation type="submission" date="2020-05" db="EMBL/GenBank/DDBJ databases">
        <authorList>
            <person name="Chiriac C."/>
            <person name="Salcher M."/>
            <person name="Ghai R."/>
            <person name="Kavagutti S V."/>
        </authorList>
    </citation>
    <scope>NUCLEOTIDE SEQUENCE</scope>
</reference>
<dbReference type="EMBL" id="CAEZXX010000049">
    <property type="protein sequence ID" value="CAB4706523.1"/>
    <property type="molecule type" value="Genomic_DNA"/>
</dbReference>
<dbReference type="SUPFAM" id="SSF52096">
    <property type="entry name" value="ClpP/crotonase"/>
    <property type="match status" value="1"/>
</dbReference>
<proteinExistence type="predicted"/>
<name>A0A6J6QAR3_9ZZZZ</name>
<evidence type="ECO:0000313" key="1">
    <source>
        <dbReference type="EMBL" id="CAB4706523.1"/>
    </source>
</evidence>